<name>A0A1I7ZIJ4_9BILA</name>
<organism evidence="1 2">
    <name type="scientific">Steinernema glaseri</name>
    <dbReference type="NCBI Taxonomy" id="37863"/>
    <lineage>
        <taxon>Eukaryota</taxon>
        <taxon>Metazoa</taxon>
        <taxon>Ecdysozoa</taxon>
        <taxon>Nematoda</taxon>
        <taxon>Chromadorea</taxon>
        <taxon>Rhabditida</taxon>
        <taxon>Tylenchina</taxon>
        <taxon>Panagrolaimomorpha</taxon>
        <taxon>Strongyloidoidea</taxon>
        <taxon>Steinernematidae</taxon>
        <taxon>Steinernema</taxon>
    </lineage>
</organism>
<dbReference type="AlphaFoldDB" id="A0A1I7ZIJ4"/>
<dbReference type="PROSITE" id="PS51257">
    <property type="entry name" value="PROKAR_LIPOPROTEIN"/>
    <property type="match status" value="1"/>
</dbReference>
<reference evidence="2" key="1">
    <citation type="submission" date="2016-11" db="UniProtKB">
        <authorList>
            <consortium name="WormBaseParasite"/>
        </authorList>
    </citation>
    <scope>IDENTIFICATION</scope>
</reference>
<dbReference type="WBParaSite" id="L893_g26769.t1">
    <property type="protein sequence ID" value="L893_g26769.t1"/>
    <property type="gene ID" value="L893_g26769"/>
</dbReference>
<proteinExistence type="predicted"/>
<keyword evidence="1" id="KW-1185">Reference proteome</keyword>
<accession>A0A1I7ZIJ4</accession>
<evidence type="ECO:0000313" key="2">
    <source>
        <dbReference type="WBParaSite" id="L893_g26769.t1"/>
    </source>
</evidence>
<sequence>MRPSHKRLRVPILHSFQHDSQSGTSHYNFTGAGCYAVICKKEAMIERPEGVTSSGTIGSMEAVGDETTFSVHRTSCRNEQTRFPALP</sequence>
<dbReference type="Proteomes" id="UP000095287">
    <property type="component" value="Unplaced"/>
</dbReference>
<protein>
    <submittedName>
        <fullName evidence="2">Diaminopimelate decarboxylase</fullName>
    </submittedName>
</protein>
<evidence type="ECO:0000313" key="1">
    <source>
        <dbReference type="Proteomes" id="UP000095287"/>
    </source>
</evidence>